<proteinExistence type="inferred from homology"/>
<feature type="transmembrane region" description="Helical" evidence="9">
    <location>
        <begin position="217"/>
        <end position="236"/>
    </location>
</feature>
<gene>
    <name evidence="11" type="ORF">D0869_01665</name>
</gene>
<dbReference type="InterPro" id="IPR036259">
    <property type="entry name" value="MFS_trans_sf"/>
</dbReference>
<dbReference type="Pfam" id="PF07690">
    <property type="entry name" value="MFS_1"/>
    <property type="match status" value="1"/>
</dbReference>
<sequence length="776" mass="86416">WWRWAIGISLRPNGVDFYDDGKVYTLFDFQLLSSLVVTVALPSLLIDEPSHIPSHWPSANRRADLPSVICDSTHFLGYLPPTFNWLPHFTIIHRSKSLPIAPSRRPNHSPPMAEKDVESGRPKQIPHLRQVIDQAGVTPEIENHYYEGSGTEDDPYVVSWIENDPRNPMLYSKVKKWSLTMLVAVATLAVAFVSSAYSGGADQIIREFRCSQEVYTLGISFFVLGFAIGPLLWAPLSELFGRQILYAVTYGLLTAFNAGAAGSNNIATLIVLRFFAGAFGSSPLTNAGGVIADMFPARERGLAMSIFAAAPFMGPVLGPIVGGFVGETVGWRWVEGVMAIFTGTLWLLGMFLVPETYPPVIQRQRAKKLSKMTGKVYRSRADVDQGPTTFGHVFKTSLSRPWVLLFREPIVFLLSIYMAIIYGTLYMLFSAYPIVYQQQRGWSPGIGGLAFIGIAVGMLLAVAYSVWDNKRYAKVSDQHKGFAPPEARLPSCMVGGIAVPVGLFWFAWTNYPSIHWMASIAAGVPFGFGMVLVFLGIMNYLIDAYTIFAASVLAANAVLRSIFGAVFPLFTSQMYANLGIHWASTIPAFLALVCVPFPFLFYRYGPKIRVNCKYSQQADAFMRKMQNQFQQSDDDDEEEEDEQKGTADDEKLQATQDRTASDSDATVVNEEDDKADRNKERQEEREEEEQEAIDYSYEDQTAEGGRFQRIRTQQSNAGRPSLQKKQSYDQSPFDLDRVNTRESFANERRGSNAAAGPGGLSRTSSKMSKMSRASRR</sequence>
<feature type="transmembrane region" description="Helical" evidence="9">
    <location>
        <begin position="446"/>
        <end position="467"/>
    </location>
</feature>
<evidence type="ECO:0000256" key="1">
    <source>
        <dbReference type="ARBA" id="ARBA00004651"/>
    </source>
</evidence>
<comment type="caution">
    <text evidence="11">The sequence shown here is derived from an EMBL/GenBank/DDBJ whole genome shotgun (WGS) entry which is preliminary data.</text>
</comment>
<protein>
    <recommendedName>
        <fullName evidence="10">Major facilitator superfamily (MFS) profile domain-containing protein</fullName>
    </recommendedName>
</protein>
<dbReference type="InterPro" id="IPR020846">
    <property type="entry name" value="MFS_dom"/>
</dbReference>
<keyword evidence="4 9" id="KW-0812">Transmembrane</keyword>
<evidence type="ECO:0000256" key="4">
    <source>
        <dbReference type="ARBA" id="ARBA00022692"/>
    </source>
</evidence>
<feature type="transmembrane region" description="Helical" evidence="9">
    <location>
        <begin position="302"/>
        <end position="325"/>
    </location>
</feature>
<evidence type="ECO:0000256" key="5">
    <source>
        <dbReference type="ARBA" id="ARBA00022989"/>
    </source>
</evidence>
<feature type="compositionally biased region" description="Basic and acidic residues" evidence="8">
    <location>
        <begin position="643"/>
        <end position="652"/>
    </location>
</feature>
<comment type="subcellular location">
    <subcellularLocation>
        <location evidence="1">Cell membrane</location>
        <topology evidence="1">Multi-pass membrane protein</topology>
    </subcellularLocation>
</comment>
<dbReference type="FunFam" id="1.20.1250.20:FF:000266">
    <property type="entry name" value="MFS multidrug transporter, putative"/>
    <property type="match status" value="1"/>
</dbReference>
<evidence type="ECO:0000313" key="12">
    <source>
        <dbReference type="Proteomes" id="UP000281245"/>
    </source>
</evidence>
<dbReference type="GO" id="GO:0022857">
    <property type="term" value="F:transmembrane transporter activity"/>
    <property type="evidence" value="ECO:0007669"/>
    <property type="project" value="InterPro"/>
</dbReference>
<dbReference type="CDD" id="cd17323">
    <property type="entry name" value="MFS_Tpo1_MDR_like"/>
    <property type="match status" value="1"/>
</dbReference>
<feature type="compositionally biased region" description="Basic and acidic residues" evidence="8">
    <location>
        <begin position="674"/>
        <end position="684"/>
    </location>
</feature>
<keyword evidence="3" id="KW-1003">Cell membrane</keyword>
<name>A0A3M6XC35_HORWE</name>
<feature type="transmembrane region" description="Helical" evidence="9">
    <location>
        <begin position="514"/>
        <end position="535"/>
    </location>
</feature>
<accession>A0A3M6XC35</accession>
<keyword evidence="2" id="KW-0813">Transport</keyword>
<dbReference type="PANTHER" id="PTHR23502">
    <property type="entry name" value="MAJOR FACILITATOR SUPERFAMILY"/>
    <property type="match status" value="1"/>
</dbReference>
<evidence type="ECO:0000256" key="8">
    <source>
        <dbReference type="SAM" id="MobiDB-lite"/>
    </source>
</evidence>
<keyword evidence="6 9" id="KW-0472">Membrane</keyword>
<organism evidence="11 12">
    <name type="scientific">Hortaea werneckii</name>
    <name type="common">Black yeast</name>
    <name type="synonym">Cladosporium werneckii</name>
    <dbReference type="NCBI Taxonomy" id="91943"/>
    <lineage>
        <taxon>Eukaryota</taxon>
        <taxon>Fungi</taxon>
        <taxon>Dikarya</taxon>
        <taxon>Ascomycota</taxon>
        <taxon>Pezizomycotina</taxon>
        <taxon>Dothideomycetes</taxon>
        <taxon>Dothideomycetidae</taxon>
        <taxon>Mycosphaerellales</taxon>
        <taxon>Teratosphaeriaceae</taxon>
        <taxon>Hortaea</taxon>
    </lineage>
</organism>
<feature type="transmembrane region" description="Helical" evidence="9">
    <location>
        <begin position="243"/>
        <end position="260"/>
    </location>
</feature>
<dbReference type="PROSITE" id="PS50850">
    <property type="entry name" value="MFS"/>
    <property type="match status" value="1"/>
</dbReference>
<reference evidence="11 12" key="1">
    <citation type="journal article" date="2018" name="BMC Genomics">
        <title>Genomic evidence for intraspecific hybridization in a clonal and extremely halotolerant yeast.</title>
        <authorList>
            <person name="Gostincar C."/>
            <person name="Stajich J.E."/>
            <person name="Zupancic J."/>
            <person name="Zalar P."/>
            <person name="Gunde-Cimerman N."/>
        </authorList>
    </citation>
    <scope>NUCLEOTIDE SEQUENCE [LARGE SCALE GENOMIC DNA]</scope>
    <source>
        <strain evidence="11 12">EXF-6656</strain>
    </source>
</reference>
<feature type="non-terminal residue" evidence="11">
    <location>
        <position position="1"/>
    </location>
</feature>
<feature type="region of interest" description="Disordered" evidence="8">
    <location>
        <begin position="100"/>
        <end position="120"/>
    </location>
</feature>
<dbReference type="PANTHER" id="PTHR23502:SF186">
    <property type="entry name" value="MAJOR FACILITATOR SUPERFAMILY (MFS) PROFILE DOMAIN-CONTAINING PROTEIN"/>
    <property type="match status" value="1"/>
</dbReference>
<evidence type="ECO:0000313" key="11">
    <source>
        <dbReference type="EMBL" id="RMX88395.1"/>
    </source>
</evidence>
<evidence type="ECO:0000256" key="3">
    <source>
        <dbReference type="ARBA" id="ARBA00022475"/>
    </source>
</evidence>
<evidence type="ECO:0000256" key="9">
    <source>
        <dbReference type="SAM" id="Phobius"/>
    </source>
</evidence>
<evidence type="ECO:0000256" key="7">
    <source>
        <dbReference type="ARBA" id="ARBA00038459"/>
    </source>
</evidence>
<keyword evidence="5 9" id="KW-1133">Transmembrane helix</keyword>
<evidence type="ECO:0000256" key="6">
    <source>
        <dbReference type="ARBA" id="ARBA00023136"/>
    </source>
</evidence>
<feature type="compositionally biased region" description="Low complexity" evidence="8">
    <location>
        <begin position="761"/>
        <end position="776"/>
    </location>
</feature>
<feature type="transmembrane region" description="Helical" evidence="9">
    <location>
        <begin position="582"/>
        <end position="602"/>
    </location>
</feature>
<comment type="similarity">
    <text evidence="7">Belongs to the major facilitator superfamily. DHA1 family. Polyamines/proton antiporter (TC 2.A.1.2.16) subfamily.</text>
</comment>
<feature type="compositionally biased region" description="Polar residues" evidence="8">
    <location>
        <begin position="710"/>
        <end position="730"/>
    </location>
</feature>
<feature type="compositionally biased region" description="Polar residues" evidence="8">
    <location>
        <begin position="653"/>
        <end position="666"/>
    </location>
</feature>
<dbReference type="AlphaFoldDB" id="A0A3M6XC35"/>
<feature type="domain" description="Major facilitator superfamily (MFS) profile" evidence="10">
    <location>
        <begin position="179"/>
        <end position="606"/>
    </location>
</feature>
<dbReference type="GO" id="GO:0005886">
    <property type="term" value="C:plasma membrane"/>
    <property type="evidence" value="ECO:0007669"/>
    <property type="project" value="UniProtKB-SubCell"/>
</dbReference>
<feature type="compositionally biased region" description="Basic and acidic residues" evidence="8">
    <location>
        <begin position="734"/>
        <end position="750"/>
    </location>
</feature>
<feature type="region of interest" description="Disordered" evidence="8">
    <location>
        <begin position="626"/>
        <end position="776"/>
    </location>
</feature>
<evidence type="ECO:0000259" key="10">
    <source>
        <dbReference type="PROSITE" id="PS50850"/>
    </source>
</evidence>
<feature type="transmembrane region" description="Helical" evidence="9">
    <location>
        <begin position="487"/>
        <end position="508"/>
    </location>
</feature>
<feature type="transmembrane region" description="Helical" evidence="9">
    <location>
        <begin position="547"/>
        <end position="570"/>
    </location>
</feature>
<dbReference type="Gene3D" id="1.20.1250.20">
    <property type="entry name" value="MFS general substrate transporter like domains"/>
    <property type="match status" value="1"/>
</dbReference>
<feature type="transmembrane region" description="Helical" evidence="9">
    <location>
        <begin position="410"/>
        <end position="434"/>
    </location>
</feature>
<feature type="transmembrane region" description="Helical" evidence="9">
    <location>
        <begin position="331"/>
        <end position="353"/>
    </location>
</feature>
<dbReference type="Proteomes" id="UP000281245">
    <property type="component" value="Unassembled WGS sequence"/>
</dbReference>
<feature type="compositionally biased region" description="Acidic residues" evidence="8">
    <location>
        <begin position="632"/>
        <end position="642"/>
    </location>
</feature>
<dbReference type="OrthoDB" id="446368at2759"/>
<evidence type="ECO:0000256" key="2">
    <source>
        <dbReference type="ARBA" id="ARBA00022448"/>
    </source>
</evidence>
<feature type="compositionally biased region" description="Acidic residues" evidence="8">
    <location>
        <begin position="685"/>
        <end position="701"/>
    </location>
</feature>
<dbReference type="EMBL" id="QWIJ01000072">
    <property type="protein sequence ID" value="RMX88395.1"/>
    <property type="molecule type" value="Genomic_DNA"/>
</dbReference>
<dbReference type="InterPro" id="IPR011701">
    <property type="entry name" value="MFS"/>
</dbReference>
<dbReference type="SUPFAM" id="SSF103473">
    <property type="entry name" value="MFS general substrate transporter"/>
    <property type="match status" value="1"/>
</dbReference>
<feature type="transmembrane region" description="Helical" evidence="9">
    <location>
        <begin position="177"/>
        <end position="197"/>
    </location>
</feature>